<dbReference type="SMART" id="SM00338">
    <property type="entry name" value="BRLZ"/>
    <property type="match status" value="1"/>
</dbReference>
<keyword evidence="7" id="KW-1185">Reference proteome</keyword>
<feature type="domain" description="BZIP" evidence="5">
    <location>
        <begin position="142"/>
        <end position="157"/>
    </location>
</feature>
<dbReference type="EMBL" id="JARPOI010000009">
    <property type="protein sequence ID" value="KAJ9172629.1"/>
    <property type="molecule type" value="Genomic_DNA"/>
</dbReference>
<dbReference type="PANTHER" id="PTHR22952">
    <property type="entry name" value="CAMP-RESPONSE ELEMENT BINDING PROTEIN-RELATED"/>
    <property type="match status" value="1"/>
</dbReference>
<proteinExistence type="predicted"/>
<evidence type="ECO:0000256" key="3">
    <source>
        <dbReference type="ARBA" id="ARBA00023242"/>
    </source>
</evidence>
<accession>A0ABQ9M185</accession>
<feature type="region of interest" description="Disordered" evidence="4">
    <location>
        <begin position="51"/>
        <end position="71"/>
    </location>
</feature>
<comment type="caution">
    <text evidence="6">The sequence shown here is derived from an EMBL/GenBank/DDBJ whole genome shotgun (WGS) entry which is preliminary data.</text>
</comment>
<evidence type="ECO:0000313" key="7">
    <source>
        <dbReference type="Proteomes" id="UP001174677"/>
    </source>
</evidence>
<dbReference type="PANTHER" id="PTHR22952:SF433">
    <property type="entry name" value="PROTEIN FD"/>
    <property type="match status" value="1"/>
</dbReference>
<dbReference type="PROSITE" id="PS00036">
    <property type="entry name" value="BZIP_BASIC"/>
    <property type="match status" value="1"/>
</dbReference>
<protein>
    <recommendedName>
        <fullName evidence="5">BZIP domain-containing protein</fullName>
    </recommendedName>
</protein>
<dbReference type="InterPro" id="IPR004827">
    <property type="entry name" value="bZIP"/>
</dbReference>
<keyword evidence="3" id="KW-0539">Nucleus</keyword>
<evidence type="ECO:0000256" key="2">
    <source>
        <dbReference type="ARBA" id="ARBA00023125"/>
    </source>
</evidence>
<feature type="region of interest" description="Disordered" evidence="4">
    <location>
        <begin position="117"/>
        <end position="140"/>
    </location>
</feature>
<dbReference type="InterPro" id="IPR043452">
    <property type="entry name" value="BZIP46-like"/>
</dbReference>
<name>A0ABQ9M185_HEVBR</name>
<organism evidence="6 7">
    <name type="scientific">Hevea brasiliensis</name>
    <name type="common">Para rubber tree</name>
    <name type="synonym">Siphonia brasiliensis</name>
    <dbReference type="NCBI Taxonomy" id="3981"/>
    <lineage>
        <taxon>Eukaryota</taxon>
        <taxon>Viridiplantae</taxon>
        <taxon>Streptophyta</taxon>
        <taxon>Embryophyta</taxon>
        <taxon>Tracheophyta</taxon>
        <taxon>Spermatophyta</taxon>
        <taxon>Magnoliopsida</taxon>
        <taxon>eudicotyledons</taxon>
        <taxon>Gunneridae</taxon>
        <taxon>Pentapetalae</taxon>
        <taxon>rosids</taxon>
        <taxon>fabids</taxon>
        <taxon>Malpighiales</taxon>
        <taxon>Euphorbiaceae</taxon>
        <taxon>Crotonoideae</taxon>
        <taxon>Micrandreae</taxon>
        <taxon>Hevea</taxon>
    </lineage>
</organism>
<reference evidence="6" key="1">
    <citation type="journal article" date="2023" name="Plant Biotechnol. J.">
        <title>Chromosome-level wild Hevea brasiliensis genome provides new tools for genomic-assisted breeding and valuable loci to elevate rubber yield.</title>
        <authorList>
            <person name="Cheng H."/>
            <person name="Song X."/>
            <person name="Hu Y."/>
            <person name="Wu T."/>
            <person name="Yang Q."/>
            <person name="An Z."/>
            <person name="Feng S."/>
            <person name="Deng Z."/>
            <person name="Wu W."/>
            <person name="Zeng X."/>
            <person name="Tu M."/>
            <person name="Wang X."/>
            <person name="Huang H."/>
        </authorList>
    </citation>
    <scope>NUCLEOTIDE SEQUENCE</scope>
    <source>
        <strain evidence="6">MT/VB/25A 57/8</strain>
    </source>
</reference>
<keyword evidence="2" id="KW-0238">DNA-binding</keyword>
<dbReference type="Proteomes" id="UP001174677">
    <property type="component" value="Chromosome 9"/>
</dbReference>
<comment type="subcellular location">
    <subcellularLocation>
        <location evidence="1">Nucleus</location>
    </subcellularLocation>
</comment>
<dbReference type="Gene3D" id="1.20.5.170">
    <property type="match status" value="1"/>
</dbReference>
<evidence type="ECO:0000256" key="4">
    <source>
        <dbReference type="SAM" id="MobiDB-lite"/>
    </source>
</evidence>
<dbReference type="CDD" id="cd14707">
    <property type="entry name" value="bZIP_plant_BZIP46"/>
    <property type="match status" value="1"/>
</dbReference>
<gene>
    <name evidence="6" type="ORF">P3X46_015844</name>
</gene>
<sequence>MEEVWKDINLASLHDHPSGDQDLAVTPRLHNPYHNPNFILQDFFARPFRKDPPTRRVSAHAQGDPALYDSPVPPHATVLRLNSGPGFDFLDNSDPLRPTHPVSNVSSLNGPFEALHSSSGMPSFGKKRVQESDNSSCDRRHKRMIKNRESAARSRARKQEIISISFFLQAYTSELEQEIAHLQAENARLKRQQEESCLAAAAQTPKKHTLHRTSTAPF</sequence>
<evidence type="ECO:0000259" key="5">
    <source>
        <dbReference type="PROSITE" id="PS00036"/>
    </source>
</evidence>
<evidence type="ECO:0000313" key="6">
    <source>
        <dbReference type="EMBL" id="KAJ9172629.1"/>
    </source>
</evidence>
<evidence type="ECO:0000256" key="1">
    <source>
        <dbReference type="ARBA" id="ARBA00004123"/>
    </source>
</evidence>
<dbReference type="InterPro" id="IPR046347">
    <property type="entry name" value="bZIP_sf"/>
</dbReference>
<dbReference type="SUPFAM" id="SSF57959">
    <property type="entry name" value="Leucine zipper domain"/>
    <property type="match status" value="1"/>
</dbReference>